<keyword evidence="8" id="KW-1185">Reference proteome</keyword>
<keyword evidence="2" id="KW-0378">Hydrolase</keyword>
<evidence type="ECO:0000259" key="6">
    <source>
        <dbReference type="PROSITE" id="PS51192"/>
    </source>
</evidence>
<keyword evidence="4" id="KW-0067">ATP-binding</keyword>
<evidence type="ECO:0000256" key="2">
    <source>
        <dbReference type="ARBA" id="ARBA00022801"/>
    </source>
</evidence>
<organism evidence="7 8">
    <name type="scientific">Cervus elaphus hippelaphus</name>
    <name type="common">European red deer</name>
    <dbReference type="NCBI Taxonomy" id="46360"/>
    <lineage>
        <taxon>Eukaryota</taxon>
        <taxon>Metazoa</taxon>
        <taxon>Chordata</taxon>
        <taxon>Craniata</taxon>
        <taxon>Vertebrata</taxon>
        <taxon>Euteleostomi</taxon>
        <taxon>Mammalia</taxon>
        <taxon>Eutheria</taxon>
        <taxon>Laurasiatheria</taxon>
        <taxon>Artiodactyla</taxon>
        <taxon>Ruminantia</taxon>
        <taxon>Pecora</taxon>
        <taxon>Cervidae</taxon>
        <taxon>Cervinae</taxon>
        <taxon>Cervus</taxon>
    </lineage>
</organism>
<gene>
    <name evidence="7" type="ORF">Celaphus_00005668</name>
</gene>
<keyword evidence="3" id="KW-0347">Helicase</keyword>
<dbReference type="PANTHER" id="PTHR12131">
    <property type="entry name" value="ATP-DEPENDENT RNA AND DNA HELICASE"/>
    <property type="match status" value="1"/>
</dbReference>
<evidence type="ECO:0000313" key="8">
    <source>
        <dbReference type="Proteomes" id="UP000242450"/>
    </source>
</evidence>
<feature type="compositionally biased region" description="Basic and acidic residues" evidence="5">
    <location>
        <begin position="23"/>
        <end position="33"/>
    </location>
</feature>
<protein>
    <recommendedName>
        <fullName evidence="6">Helicase ATP-binding domain-containing protein</fullName>
    </recommendedName>
</protein>
<evidence type="ECO:0000256" key="4">
    <source>
        <dbReference type="ARBA" id="ARBA00022840"/>
    </source>
</evidence>
<comment type="caution">
    <text evidence="7">The sequence shown here is derived from an EMBL/GenBank/DDBJ whole genome shotgun (WGS) entry which is preliminary data.</text>
</comment>
<dbReference type="GO" id="GO:0005524">
    <property type="term" value="F:ATP binding"/>
    <property type="evidence" value="ECO:0007669"/>
    <property type="project" value="UniProtKB-KW"/>
</dbReference>
<dbReference type="GO" id="GO:0005634">
    <property type="term" value="C:nucleus"/>
    <property type="evidence" value="ECO:0007669"/>
    <property type="project" value="TreeGrafter"/>
</dbReference>
<dbReference type="SUPFAM" id="SSF52540">
    <property type="entry name" value="P-loop containing nucleoside triphosphate hydrolases"/>
    <property type="match status" value="1"/>
</dbReference>
<dbReference type="InterPro" id="IPR027417">
    <property type="entry name" value="P-loop_NTPase"/>
</dbReference>
<dbReference type="EMBL" id="MKHE01000011">
    <property type="protein sequence ID" value="OWK10204.1"/>
    <property type="molecule type" value="Genomic_DNA"/>
</dbReference>
<reference evidence="7 8" key="1">
    <citation type="journal article" date="2018" name="Mol. Genet. Genomics">
        <title>The red deer Cervus elaphus genome CerEla1.0: sequencing, annotating, genes, and chromosomes.</title>
        <authorList>
            <person name="Bana N.A."/>
            <person name="Nyiri A."/>
            <person name="Nagy J."/>
            <person name="Frank K."/>
            <person name="Nagy T."/>
            <person name="Steger V."/>
            <person name="Schiller M."/>
            <person name="Lakatos P."/>
            <person name="Sugar L."/>
            <person name="Horn P."/>
            <person name="Barta E."/>
            <person name="Orosz L."/>
        </authorList>
    </citation>
    <scope>NUCLEOTIDE SEQUENCE [LARGE SCALE GENOMIC DNA]</scope>
    <source>
        <strain evidence="7">Hungarian</strain>
    </source>
</reference>
<dbReference type="GO" id="GO:0004386">
    <property type="term" value="F:helicase activity"/>
    <property type="evidence" value="ECO:0007669"/>
    <property type="project" value="UniProtKB-KW"/>
</dbReference>
<proteinExistence type="predicted"/>
<accession>A0A212CWH2</accession>
<dbReference type="Pfam" id="PF00270">
    <property type="entry name" value="DEAD"/>
    <property type="match status" value="1"/>
</dbReference>
<dbReference type="Gene3D" id="3.40.50.300">
    <property type="entry name" value="P-loop containing nucleotide triphosphate hydrolases"/>
    <property type="match status" value="1"/>
</dbReference>
<dbReference type="InterPro" id="IPR014001">
    <property type="entry name" value="Helicase_ATP-bd"/>
</dbReference>
<dbReference type="GO" id="GO:0003676">
    <property type="term" value="F:nucleic acid binding"/>
    <property type="evidence" value="ECO:0007669"/>
    <property type="project" value="InterPro"/>
</dbReference>
<name>A0A212CWH2_CEREH</name>
<keyword evidence="1" id="KW-0547">Nucleotide-binding</keyword>
<dbReference type="OrthoDB" id="64767at2759"/>
<feature type="domain" description="Helicase ATP-binding" evidence="6">
    <location>
        <begin position="129"/>
        <end position="224"/>
    </location>
</feature>
<dbReference type="PANTHER" id="PTHR12131:SF7">
    <property type="entry name" value="EXOSOME RNA HELICASE MTR4"/>
    <property type="match status" value="1"/>
</dbReference>
<sequence length="224" mass="25179">MADAFRDELFSMLEDDSTMAPGAKKDKEKEKGKWKGPPGSAEKARKCFDGKLQSESTNVGKIKRDADFEGADEPIFGKKPRVEESITEDLSLADLMPRVKMKIIYHLNLELEKLQRSVHSFLMIFKEKPFSVDTNQSVLVSAHTSAGKTVCAEYAIALALREKQRVIFTSPVKALSNQKYQEMYEEFQDGGLMTGDATINSTASYLVMITEILRSMLYRGSEIM</sequence>
<evidence type="ECO:0000256" key="5">
    <source>
        <dbReference type="SAM" id="MobiDB-lite"/>
    </source>
</evidence>
<dbReference type="GO" id="GO:0000460">
    <property type="term" value="P:maturation of 5.8S rRNA"/>
    <property type="evidence" value="ECO:0007669"/>
    <property type="project" value="TreeGrafter"/>
</dbReference>
<evidence type="ECO:0000256" key="1">
    <source>
        <dbReference type="ARBA" id="ARBA00022741"/>
    </source>
</evidence>
<feature type="region of interest" description="Disordered" evidence="5">
    <location>
        <begin position="16"/>
        <end position="49"/>
    </location>
</feature>
<dbReference type="Proteomes" id="UP000242450">
    <property type="component" value="Chromosome 11"/>
</dbReference>
<evidence type="ECO:0000256" key="3">
    <source>
        <dbReference type="ARBA" id="ARBA00022806"/>
    </source>
</evidence>
<evidence type="ECO:0000313" key="7">
    <source>
        <dbReference type="EMBL" id="OWK10204.1"/>
    </source>
</evidence>
<dbReference type="InterPro" id="IPR011545">
    <property type="entry name" value="DEAD/DEAH_box_helicase_dom"/>
</dbReference>
<dbReference type="InterPro" id="IPR050699">
    <property type="entry name" value="RNA-DNA_Helicase"/>
</dbReference>
<dbReference type="GO" id="GO:0016787">
    <property type="term" value="F:hydrolase activity"/>
    <property type="evidence" value="ECO:0007669"/>
    <property type="project" value="UniProtKB-KW"/>
</dbReference>
<dbReference type="AlphaFoldDB" id="A0A212CWH2"/>
<dbReference type="PROSITE" id="PS51192">
    <property type="entry name" value="HELICASE_ATP_BIND_1"/>
    <property type="match status" value="1"/>
</dbReference>